<comment type="catalytic activity">
    <reaction evidence="4 7">
        <text>uridine(38/39/40) in tRNA = pseudouridine(38/39/40) in tRNA</text>
        <dbReference type="Rhea" id="RHEA:22376"/>
        <dbReference type="Rhea" id="RHEA-COMP:10085"/>
        <dbReference type="Rhea" id="RHEA-COMP:10087"/>
        <dbReference type="ChEBI" id="CHEBI:65314"/>
        <dbReference type="ChEBI" id="CHEBI:65315"/>
        <dbReference type="EC" id="5.4.99.12"/>
    </reaction>
</comment>
<evidence type="ECO:0000256" key="6">
    <source>
        <dbReference type="PIRSR" id="PIRSR001430-2"/>
    </source>
</evidence>
<dbReference type="InterPro" id="IPR020094">
    <property type="entry name" value="TruA/RsuA/RluB/E/F_N"/>
</dbReference>
<accession>A0A494YVK9</accession>
<gene>
    <name evidence="4 9" type="primary">truA</name>
    <name evidence="9" type="ORF">D8M05_13500</name>
</gene>
<keyword evidence="10" id="KW-1185">Reference proteome</keyword>
<reference evidence="9 10" key="1">
    <citation type="journal article" date="2015" name="Antonie Van Leeuwenhoek">
        <title>Oceanobacillus bengalensis sp. nov., a bacterium isolated from seawater of the Bay of Bengal.</title>
        <authorList>
            <person name="Yongchang O."/>
            <person name="Xiang W."/>
            <person name="Wang G."/>
        </authorList>
    </citation>
    <scope>NUCLEOTIDE SEQUENCE [LARGE SCALE GENOMIC DNA]</scope>
    <source>
        <strain evidence="9 10">MCCC 1K00260</strain>
    </source>
</reference>
<comment type="caution">
    <text evidence="4">Lacks conserved residue(s) required for the propagation of feature annotation.</text>
</comment>
<dbReference type="SUPFAM" id="SSF55120">
    <property type="entry name" value="Pseudouridine synthase"/>
    <property type="match status" value="1"/>
</dbReference>
<dbReference type="InterPro" id="IPR020097">
    <property type="entry name" value="PsdUridine_synth_TruA_a/b_dom"/>
</dbReference>
<dbReference type="Gene3D" id="3.30.70.660">
    <property type="entry name" value="Pseudouridine synthase I, catalytic domain, C-terminal subdomain"/>
    <property type="match status" value="1"/>
</dbReference>
<dbReference type="RefSeq" id="WP_121132681.1">
    <property type="nucleotide sequence ID" value="NZ_JBHUFK010000030.1"/>
</dbReference>
<dbReference type="EMBL" id="RBZO01000022">
    <property type="protein sequence ID" value="RKQ14236.1"/>
    <property type="molecule type" value="Genomic_DNA"/>
</dbReference>
<feature type="domain" description="Pseudouridine synthase I TruA alpha/beta" evidence="8">
    <location>
        <begin position="9"/>
        <end position="105"/>
    </location>
</feature>
<evidence type="ECO:0000256" key="7">
    <source>
        <dbReference type="RuleBase" id="RU003792"/>
    </source>
</evidence>
<comment type="similarity">
    <text evidence="1 4 7">Belongs to the tRNA pseudouridine synthase TruA family.</text>
</comment>
<dbReference type="InterPro" id="IPR020095">
    <property type="entry name" value="PsdUridine_synth_TruA_C"/>
</dbReference>
<dbReference type="GO" id="GO:0160147">
    <property type="term" value="F:tRNA pseudouridine(38-40) synthase activity"/>
    <property type="evidence" value="ECO:0007669"/>
    <property type="project" value="UniProtKB-EC"/>
</dbReference>
<evidence type="ECO:0000256" key="4">
    <source>
        <dbReference type="HAMAP-Rule" id="MF_00171"/>
    </source>
</evidence>
<dbReference type="InterPro" id="IPR020103">
    <property type="entry name" value="PsdUridine_synth_cat_dom_sf"/>
</dbReference>
<dbReference type="GO" id="GO:0003723">
    <property type="term" value="F:RNA binding"/>
    <property type="evidence" value="ECO:0007669"/>
    <property type="project" value="InterPro"/>
</dbReference>
<evidence type="ECO:0000259" key="8">
    <source>
        <dbReference type="Pfam" id="PF01416"/>
    </source>
</evidence>
<dbReference type="Pfam" id="PF01416">
    <property type="entry name" value="PseudoU_synth_1"/>
    <property type="match status" value="2"/>
</dbReference>
<dbReference type="EC" id="5.4.99.12" evidence="4"/>
<evidence type="ECO:0000313" key="9">
    <source>
        <dbReference type="EMBL" id="RKQ14236.1"/>
    </source>
</evidence>
<keyword evidence="2 4" id="KW-0819">tRNA processing</keyword>
<dbReference type="NCBIfam" id="TIGR00071">
    <property type="entry name" value="hisT_truA"/>
    <property type="match status" value="1"/>
</dbReference>
<dbReference type="InterPro" id="IPR001406">
    <property type="entry name" value="PsdUridine_synth_TruA"/>
</dbReference>
<dbReference type="HAMAP" id="MF_00171">
    <property type="entry name" value="TruA"/>
    <property type="match status" value="1"/>
</dbReference>
<organism evidence="9 10">
    <name type="scientific">Oceanobacillus bengalensis</name>
    <dbReference type="NCBI Taxonomy" id="1435466"/>
    <lineage>
        <taxon>Bacteria</taxon>
        <taxon>Bacillati</taxon>
        <taxon>Bacillota</taxon>
        <taxon>Bacilli</taxon>
        <taxon>Bacillales</taxon>
        <taxon>Bacillaceae</taxon>
        <taxon>Oceanobacillus</taxon>
    </lineage>
</organism>
<feature type="domain" description="Pseudouridine synthase I TruA alpha/beta" evidence="8">
    <location>
        <begin position="144"/>
        <end position="246"/>
    </location>
</feature>
<comment type="subunit">
    <text evidence="4">Homodimer.</text>
</comment>
<evidence type="ECO:0000256" key="2">
    <source>
        <dbReference type="ARBA" id="ARBA00022694"/>
    </source>
</evidence>
<protein>
    <recommendedName>
        <fullName evidence="4">tRNA pseudouridine synthase A</fullName>
        <ecNumber evidence="4">5.4.99.12</ecNumber>
    </recommendedName>
    <alternativeName>
        <fullName evidence="4">tRNA pseudouridine(38-40) synthase</fullName>
    </alternativeName>
    <alternativeName>
        <fullName evidence="4">tRNA pseudouridylate synthase I</fullName>
    </alternativeName>
    <alternativeName>
        <fullName evidence="4">tRNA-uridine isomerase I</fullName>
    </alternativeName>
</protein>
<dbReference type="PANTHER" id="PTHR11142:SF0">
    <property type="entry name" value="TRNA PSEUDOURIDINE SYNTHASE-LIKE 1"/>
    <property type="match status" value="1"/>
</dbReference>
<dbReference type="PANTHER" id="PTHR11142">
    <property type="entry name" value="PSEUDOURIDYLATE SYNTHASE"/>
    <property type="match status" value="1"/>
</dbReference>
<evidence type="ECO:0000313" key="10">
    <source>
        <dbReference type="Proteomes" id="UP000281813"/>
    </source>
</evidence>
<comment type="function">
    <text evidence="4">Formation of pseudouridine at positions 38, 39 and 40 in the anticodon stem and loop of transfer RNAs.</text>
</comment>
<dbReference type="CDD" id="cd02570">
    <property type="entry name" value="PseudoU_synth_EcTruA"/>
    <property type="match status" value="1"/>
</dbReference>
<proteinExistence type="inferred from homology"/>
<keyword evidence="3 4" id="KW-0413">Isomerase</keyword>
<dbReference type="Proteomes" id="UP000281813">
    <property type="component" value="Unassembled WGS sequence"/>
</dbReference>
<dbReference type="OrthoDB" id="9811823at2"/>
<dbReference type="Gene3D" id="3.30.70.580">
    <property type="entry name" value="Pseudouridine synthase I, catalytic domain, N-terminal subdomain"/>
    <property type="match status" value="1"/>
</dbReference>
<dbReference type="AlphaFoldDB" id="A0A494YVK9"/>
<evidence type="ECO:0000256" key="3">
    <source>
        <dbReference type="ARBA" id="ARBA00023235"/>
    </source>
</evidence>
<dbReference type="GO" id="GO:0031119">
    <property type="term" value="P:tRNA pseudouridine synthesis"/>
    <property type="evidence" value="ECO:0007669"/>
    <property type="project" value="UniProtKB-UniRule"/>
</dbReference>
<dbReference type="PIRSF" id="PIRSF001430">
    <property type="entry name" value="tRNA_psdUrid_synth"/>
    <property type="match status" value="1"/>
</dbReference>
<name>A0A494YVK9_9BACI</name>
<sequence length="250" mass="29018">MERVKCTLQYDGTLFHGFQRQPNKRTVQGELEKVLKVIHKGQSISIAASGRTDAGVHARGQVIHFDSDLGIPERGWLHALNTQLPDDIRVRSVEKVTEAFHARYSVIEKEYHYFVLNCQEADVFKRHYSYHFPYELNMEKIEEACRYLEGTHDFTTFSSTKSTVKGSKVRTIYEASVKKEASEIEFIFRGSGFLYNMVRIMVSVLLDIGQGRRQPEDIQYLLERNDRKLVGKTIDAHGLHLWNVIYKEME</sequence>
<feature type="active site" description="Nucleophile" evidence="4 5">
    <location>
        <position position="53"/>
    </location>
</feature>
<dbReference type="FunFam" id="3.30.70.580:FF:000001">
    <property type="entry name" value="tRNA pseudouridine synthase A"/>
    <property type="match status" value="1"/>
</dbReference>
<evidence type="ECO:0000256" key="5">
    <source>
        <dbReference type="PIRSR" id="PIRSR001430-1"/>
    </source>
</evidence>
<evidence type="ECO:0000256" key="1">
    <source>
        <dbReference type="ARBA" id="ARBA00009375"/>
    </source>
</evidence>
<comment type="caution">
    <text evidence="9">The sequence shown here is derived from an EMBL/GenBank/DDBJ whole genome shotgun (WGS) entry which is preliminary data.</text>
</comment>
<feature type="binding site" evidence="4 6">
    <location>
        <position position="111"/>
    </location>
    <ligand>
        <name>substrate</name>
    </ligand>
</feature>